<evidence type="ECO:0000313" key="2">
    <source>
        <dbReference type="EMBL" id="QNO15696.1"/>
    </source>
</evidence>
<protein>
    <submittedName>
        <fullName evidence="2">Uncharacterized protein</fullName>
    </submittedName>
</protein>
<keyword evidence="3" id="KW-1185">Reference proteome</keyword>
<accession>A0A7G9WAI4</accession>
<evidence type="ECO:0000313" key="3">
    <source>
        <dbReference type="Proteomes" id="UP000516160"/>
    </source>
</evidence>
<keyword evidence="1" id="KW-0472">Membrane</keyword>
<name>A0A7G9WAI4_ALKCA</name>
<keyword evidence="1" id="KW-1133">Transmembrane helix</keyword>
<proteinExistence type="predicted"/>
<reference evidence="2 3" key="1">
    <citation type="submission" date="2020-07" db="EMBL/GenBank/DDBJ databases">
        <title>Alkalicella. sp. LB2 genome.</title>
        <authorList>
            <person name="Postec A."/>
            <person name="Quemeneur M."/>
        </authorList>
    </citation>
    <scope>NUCLEOTIDE SEQUENCE [LARGE SCALE GENOMIC DNA]</scope>
    <source>
        <strain evidence="2 3">LB2</strain>
    </source>
</reference>
<organism evidence="2 3">
    <name type="scientific">Alkalicella caledoniensis</name>
    <dbReference type="NCBI Taxonomy" id="2731377"/>
    <lineage>
        <taxon>Bacteria</taxon>
        <taxon>Bacillati</taxon>
        <taxon>Bacillota</taxon>
        <taxon>Clostridia</taxon>
        <taxon>Eubacteriales</taxon>
        <taxon>Proteinivoracaceae</taxon>
        <taxon>Alkalicella</taxon>
    </lineage>
</organism>
<keyword evidence="1" id="KW-0812">Transmembrane</keyword>
<dbReference type="AlphaFoldDB" id="A0A7G9WAI4"/>
<sequence>MNYYDKKRDKRSKTYEELIYNEPTQEERKVQNVNISTKDGWILVFTAFRVFLPQILLFIIPLLIISLLLMYFFPTTDEQMMMNMVLTLVS</sequence>
<dbReference type="EMBL" id="CP058559">
    <property type="protein sequence ID" value="QNO15696.1"/>
    <property type="molecule type" value="Genomic_DNA"/>
</dbReference>
<dbReference type="Proteomes" id="UP000516160">
    <property type="component" value="Chromosome"/>
</dbReference>
<evidence type="ECO:0000256" key="1">
    <source>
        <dbReference type="SAM" id="Phobius"/>
    </source>
</evidence>
<gene>
    <name evidence="2" type="ORF">HYG86_13370</name>
</gene>
<dbReference type="KEGG" id="acae:HYG86_13370"/>
<dbReference type="RefSeq" id="WP_213166104.1">
    <property type="nucleotide sequence ID" value="NZ_CP058559.1"/>
</dbReference>
<feature type="transmembrane region" description="Helical" evidence="1">
    <location>
        <begin position="51"/>
        <end position="73"/>
    </location>
</feature>